<name>A0ABT2BPI6_9BURK</name>
<dbReference type="Pfam" id="PF04085">
    <property type="entry name" value="MreC"/>
    <property type="match status" value="1"/>
</dbReference>
<accession>A0ABT2BPI6</accession>
<evidence type="ECO:0000256" key="2">
    <source>
        <dbReference type="ARBA" id="ARBA00013855"/>
    </source>
</evidence>
<dbReference type="Proteomes" id="UP001205861">
    <property type="component" value="Unassembled WGS sequence"/>
</dbReference>
<protein>
    <recommendedName>
        <fullName evidence="2">Cell shape-determining protein MreC</fullName>
    </recommendedName>
    <alternativeName>
        <fullName evidence="4">Cell shape protein MreC</fullName>
    </alternativeName>
</protein>
<proteinExistence type="inferred from homology"/>
<feature type="compositionally biased region" description="Low complexity" evidence="5">
    <location>
        <begin position="314"/>
        <end position="434"/>
    </location>
</feature>
<dbReference type="InterPro" id="IPR055342">
    <property type="entry name" value="MreC_beta-barrel_core"/>
</dbReference>
<sequence length="440" mass="45084">MEYSPPPLFKQGAPARVKVTVFALISIALLVIDARLHALTAVRQVAATILYPFQMVALMPRDALASMGDYFSSLSSLQKEVAELKSQQVATSQALQQAQLQMAENAHLRKLMDAREHLPVHSMMSEILYDARDPAVHKVVLDRGMKNGVTLGLPVIDHAGVVGQVTRVFPFTSEVTLLTDKEQAIPVQVLRSGLRSVAYGRGQSGLLDLRFVAPNADIQVGDVLVTSGLDGMYPAGLAVAKVIQVESVGQGAFGRVVCQPLAGIDRNRQLLIVMSREAKPARPPAEAGKTVALNKKNLPAMDPVPLPPLPSAPLPAQQPSGAAPAPGAAQAPGATVQGAPAATGAAQHPPAATNAVPQAAASPRGAAGTPAQPPAAATSAQRAPSPATVPAAGGAVLRAAPAAATPAQAAAAQKLSQPARAGATTAAAAVPQPAQRKEGA</sequence>
<dbReference type="InterPro" id="IPR007221">
    <property type="entry name" value="MreC"/>
</dbReference>
<evidence type="ECO:0000256" key="3">
    <source>
        <dbReference type="ARBA" id="ARBA00022960"/>
    </source>
</evidence>
<dbReference type="Gene3D" id="2.40.10.350">
    <property type="entry name" value="Rod shape-determining protein MreC, domain 2"/>
    <property type="match status" value="1"/>
</dbReference>
<feature type="domain" description="Rod shape-determining protein MreC beta-barrel core" evidence="6">
    <location>
        <begin position="128"/>
        <end position="273"/>
    </location>
</feature>
<feature type="compositionally biased region" description="Pro residues" evidence="5">
    <location>
        <begin position="302"/>
        <end position="313"/>
    </location>
</feature>
<dbReference type="EMBL" id="JANUGV010000007">
    <property type="protein sequence ID" value="MCS0610433.1"/>
    <property type="molecule type" value="Genomic_DNA"/>
</dbReference>
<gene>
    <name evidence="7" type="primary">mreC</name>
    <name evidence="7" type="ORF">NX773_19885</name>
</gene>
<keyword evidence="3" id="KW-0133">Cell shape</keyword>
<feature type="region of interest" description="Disordered" evidence="5">
    <location>
        <begin position="298"/>
        <end position="440"/>
    </location>
</feature>
<comment type="similarity">
    <text evidence="1">Belongs to the MreC family.</text>
</comment>
<comment type="caution">
    <text evidence="7">The sequence shown here is derived from an EMBL/GenBank/DDBJ whole genome shotgun (WGS) entry which is preliminary data.</text>
</comment>
<organism evidence="7 8">
    <name type="scientific">Massilia solisilvae</name>
    <dbReference type="NCBI Taxonomy" id="1811225"/>
    <lineage>
        <taxon>Bacteria</taxon>
        <taxon>Pseudomonadati</taxon>
        <taxon>Pseudomonadota</taxon>
        <taxon>Betaproteobacteria</taxon>
        <taxon>Burkholderiales</taxon>
        <taxon>Oxalobacteraceae</taxon>
        <taxon>Telluria group</taxon>
        <taxon>Massilia</taxon>
    </lineage>
</organism>
<reference evidence="7 8" key="1">
    <citation type="submission" date="2022-08" db="EMBL/GenBank/DDBJ databases">
        <title>Reclassification of Massilia species as members of the genera Telluria, Duganella, Pseudoduganella, Mokoshia gen. nov. and Zemynaea gen. nov. using orthogonal and non-orthogonal genome-based approaches.</title>
        <authorList>
            <person name="Bowman J.P."/>
        </authorList>
    </citation>
    <scope>NUCLEOTIDE SEQUENCE [LARGE SCALE GENOMIC DNA]</scope>
    <source>
        <strain evidence="7 8">JCM 31607</strain>
    </source>
</reference>
<evidence type="ECO:0000256" key="1">
    <source>
        <dbReference type="ARBA" id="ARBA00009369"/>
    </source>
</evidence>
<evidence type="ECO:0000313" key="7">
    <source>
        <dbReference type="EMBL" id="MCS0610433.1"/>
    </source>
</evidence>
<dbReference type="PANTHER" id="PTHR34138:SF1">
    <property type="entry name" value="CELL SHAPE-DETERMINING PROTEIN MREC"/>
    <property type="match status" value="1"/>
</dbReference>
<evidence type="ECO:0000256" key="4">
    <source>
        <dbReference type="ARBA" id="ARBA00032089"/>
    </source>
</evidence>
<evidence type="ECO:0000313" key="8">
    <source>
        <dbReference type="Proteomes" id="UP001205861"/>
    </source>
</evidence>
<evidence type="ECO:0000259" key="6">
    <source>
        <dbReference type="Pfam" id="PF04085"/>
    </source>
</evidence>
<dbReference type="InterPro" id="IPR042177">
    <property type="entry name" value="Cell/Rod_1"/>
</dbReference>
<dbReference type="NCBIfam" id="TIGR00219">
    <property type="entry name" value="mreC"/>
    <property type="match status" value="1"/>
</dbReference>
<dbReference type="Gene3D" id="2.40.10.340">
    <property type="entry name" value="Rod shape-determining protein MreC, domain 1"/>
    <property type="match status" value="1"/>
</dbReference>
<keyword evidence="8" id="KW-1185">Reference proteome</keyword>
<evidence type="ECO:0000256" key="5">
    <source>
        <dbReference type="SAM" id="MobiDB-lite"/>
    </source>
</evidence>
<dbReference type="InterPro" id="IPR042175">
    <property type="entry name" value="Cell/Rod_MreC_2"/>
</dbReference>
<dbReference type="PANTHER" id="PTHR34138">
    <property type="entry name" value="CELL SHAPE-DETERMINING PROTEIN MREC"/>
    <property type="match status" value="1"/>
</dbReference>
<dbReference type="RefSeq" id="WP_258858021.1">
    <property type="nucleotide sequence ID" value="NZ_JANUGV010000007.1"/>
</dbReference>